<feature type="compositionally biased region" description="Basic and acidic residues" evidence="6">
    <location>
        <begin position="364"/>
        <end position="374"/>
    </location>
</feature>
<dbReference type="EMBL" id="BAAFST010000006">
    <property type="protein sequence ID" value="GAB1291071.1"/>
    <property type="molecule type" value="Genomic_DNA"/>
</dbReference>
<keyword evidence="4" id="KW-0597">Phosphoprotein</keyword>
<sequence>MWCLHCNSERTQSLLELELDSGVEGEAPSSETGTSLDSPSAYHQGPLVPGSSLSPDHYEHTSVGAYGLYAGPGPQQRTRRPRLQHSTSVLRKQAEEEAIKRSRSLSESYELSSDLQDKQVEMLERKYGGRLVTRHAARTIQTAFRQYQMNKNFERLRSSMSENRMSRRIVLSNMRMQFSFEGPEKVHSSYFEGKQVSVTNDGSQLGALVPSECGDLSDPALKSPAPSNDFADAITELEDAFSRQVKSLAESIDDALNCRSLHSEEVPASDTARARDTEPKPGLHGMDHRKLDEMTASYSDVTLYIDEEELSPPLPLSQAGDRPSSTESDLRLRSGGAVQDYWALAHKEDKADTDTSCRSTPSLERPEPRLRVEHLPLLTIEPPSDSSVELSDRSDRSSLKRQSAYERSLGGQQGSPKHGPHGGPPKGLPREEPELRPRPPRPLESHLAINGSANRQSKSESDYSDGDNDSINSTSNSNDTINCSSESSSRDSLREQTLSKQTYHKETRNSWDSPAFSNDVIRKRHYRIGLNLFNKKPEKGIQYLIERGFVPDTPVGVAHFLLQRKGLSRQMIGEFLGNRQKQFNRDVLDCVVDEMDFSAMELDEALRKFQAHIRVQGEAQKVERLIEAFRSGHVQRYCVCNPGVVRQFRNPDTIFILAFAIILLNTDMYSPNVKPERKMKLEDFVKNLRGVDDGEDIPRETLIGIYERIRKRELKTNEDHVSQVQKVEKLIVGKKPIGSLHHGLGCVLSLPHRRLVCYCRLFEVPDPNKPQKLGLHQREIFLFNDLLVVTKIFQKKKNSVTYSFRQSFSLYGMQVLLFENQYYPNGIRLTSAVPGADIKVLINFNAPNPQDRKKFTDDLRESVAEVQEMEKHRIESELEKQKGVVRPSMSQCSSLKKESGNGTLSRACLDDSYASGEGLKRSALSSSLRDLSEAGKRGRRSSAGSLESNVEQAPSLAVLTCAGERPQHESAHLAPPSPCLTPPLSWVLCLGAGEGSPLPRPTHPQPLPQDPLTPITLGPQKAHCMGIILSTAMRSRTHRPITTTTTTTHPPTCSTPTSTTMAHTAGTPHMGPMRTATRLCPQLTLVMQGMQSITMGSPLPHRPPPAARPSPAASAQLCRQPRQPPPTYQAHKGLLGTSLRPAQGTTVSTPSARMAWVGRGLAFHGA</sequence>
<dbReference type="Pfam" id="PF01369">
    <property type="entry name" value="Sec7"/>
    <property type="match status" value="1"/>
</dbReference>
<evidence type="ECO:0000256" key="2">
    <source>
        <dbReference type="ARBA" id="ARBA00006248"/>
    </source>
</evidence>
<dbReference type="SUPFAM" id="SSF50729">
    <property type="entry name" value="PH domain-like"/>
    <property type="match status" value="1"/>
</dbReference>
<feature type="region of interest" description="Disordered" evidence="6">
    <location>
        <begin position="21"/>
        <end position="95"/>
    </location>
</feature>
<feature type="compositionally biased region" description="Basic and acidic residues" evidence="6">
    <location>
        <begin position="346"/>
        <end position="355"/>
    </location>
</feature>
<feature type="region of interest" description="Disordered" evidence="6">
    <location>
        <begin position="346"/>
        <end position="515"/>
    </location>
</feature>
<name>A0ABQ0EW83_APOSI</name>
<feature type="compositionally biased region" description="Basic and acidic residues" evidence="6">
    <location>
        <begin position="428"/>
        <end position="444"/>
    </location>
</feature>
<dbReference type="PANTHER" id="PTHR10663:SF327">
    <property type="entry name" value="IQ MOTIF AND SEC7 DOMAIN-CONTAINING PROTEIN 1"/>
    <property type="match status" value="1"/>
</dbReference>
<comment type="caution">
    <text evidence="8">The sequence shown here is derived from an EMBL/GenBank/DDBJ whole genome shotgun (WGS) entry which is preliminary data.</text>
</comment>
<dbReference type="PROSITE" id="PS50190">
    <property type="entry name" value="SEC7"/>
    <property type="match status" value="1"/>
</dbReference>
<keyword evidence="5" id="KW-0175">Coiled coil</keyword>
<comment type="similarity">
    <text evidence="2">Belongs to the BRAG family.</text>
</comment>
<feature type="region of interest" description="Disordered" evidence="6">
    <location>
        <begin position="919"/>
        <end position="951"/>
    </location>
</feature>
<dbReference type="InterPro" id="IPR023394">
    <property type="entry name" value="Sec7_C_sf"/>
</dbReference>
<gene>
    <name evidence="8" type="ORF">APTSU1_000630100</name>
</gene>
<feature type="region of interest" description="Disordered" evidence="6">
    <location>
        <begin position="263"/>
        <end position="291"/>
    </location>
</feature>
<dbReference type="PANTHER" id="PTHR10663">
    <property type="entry name" value="GUANYL-NUCLEOTIDE EXCHANGE FACTOR"/>
    <property type="match status" value="1"/>
</dbReference>
<dbReference type="Gene3D" id="2.30.29.30">
    <property type="entry name" value="Pleckstrin-homology domain (PH domain)/Phosphotyrosine-binding domain (PTB)"/>
    <property type="match status" value="1"/>
</dbReference>
<dbReference type="PROSITE" id="PS50096">
    <property type="entry name" value="IQ"/>
    <property type="match status" value="1"/>
</dbReference>
<evidence type="ECO:0000256" key="5">
    <source>
        <dbReference type="ARBA" id="ARBA00023054"/>
    </source>
</evidence>
<evidence type="ECO:0000256" key="1">
    <source>
        <dbReference type="ARBA" id="ARBA00004496"/>
    </source>
</evidence>
<dbReference type="Gene3D" id="1.10.220.20">
    <property type="match status" value="1"/>
</dbReference>
<dbReference type="SUPFAM" id="SSF48425">
    <property type="entry name" value="Sec7 domain"/>
    <property type="match status" value="1"/>
</dbReference>
<dbReference type="SMART" id="SM00222">
    <property type="entry name" value="Sec7"/>
    <property type="match status" value="1"/>
</dbReference>
<dbReference type="InterPro" id="IPR000904">
    <property type="entry name" value="Sec7_dom"/>
</dbReference>
<dbReference type="InterPro" id="IPR035999">
    <property type="entry name" value="Sec7_dom_sf"/>
</dbReference>
<dbReference type="CDD" id="cd00171">
    <property type="entry name" value="Sec7"/>
    <property type="match status" value="1"/>
</dbReference>
<dbReference type="Gene3D" id="1.10.1000.11">
    <property type="entry name" value="Arf Nucleotide-binding Site Opener,domain 2"/>
    <property type="match status" value="1"/>
</dbReference>
<feature type="compositionally biased region" description="Polar residues" evidence="6">
    <location>
        <begin position="942"/>
        <end position="951"/>
    </location>
</feature>
<evidence type="ECO:0000259" key="7">
    <source>
        <dbReference type="PROSITE" id="PS50190"/>
    </source>
</evidence>
<protein>
    <submittedName>
        <fullName evidence="8">IQ motif and SEC7 domain-containing protein 1</fullName>
    </submittedName>
</protein>
<feature type="region of interest" description="Disordered" evidence="6">
    <location>
        <begin position="310"/>
        <end position="333"/>
    </location>
</feature>
<feature type="compositionally biased region" description="Basic and acidic residues" evidence="6">
    <location>
        <begin position="272"/>
        <end position="291"/>
    </location>
</feature>
<feature type="compositionally biased region" description="Polar residues" evidence="6">
    <location>
        <begin position="29"/>
        <end position="38"/>
    </location>
</feature>
<feature type="region of interest" description="Disordered" evidence="6">
    <location>
        <begin position="1095"/>
        <end position="1150"/>
    </location>
</feature>
<evidence type="ECO:0000256" key="3">
    <source>
        <dbReference type="ARBA" id="ARBA00022490"/>
    </source>
</evidence>
<feature type="compositionally biased region" description="Low complexity" evidence="6">
    <location>
        <begin position="469"/>
        <end position="487"/>
    </location>
</feature>
<dbReference type="CDD" id="cd13318">
    <property type="entry name" value="PH_IQSEC"/>
    <property type="match status" value="1"/>
</dbReference>
<proteinExistence type="inferred from homology"/>
<accession>A0ABQ0EW83</accession>
<dbReference type="Proteomes" id="UP001623349">
    <property type="component" value="Unassembled WGS sequence"/>
</dbReference>
<feature type="domain" description="SEC7" evidence="7">
    <location>
        <begin position="515"/>
        <end position="712"/>
    </location>
</feature>
<keyword evidence="9" id="KW-1185">Reference proteome</keyword>
<dbReference type="InterPro" id="IPR033742">
    <property type="entry name" value="IQSEC_PH"/>
</dbReference>
<comment type="subcellular location">
    <subcellularLocation>
        <location evidence="1">Cytoplasm</location>
    </subcellularLocation>
</comment>
<evidence type="ECO:0000256" key="4">
    <source>
        <dbReference type="ARBA" id="ARBA00022553"/>
    </source>
</evidence>
<evidence type="ECO:0000256" key="6">
    <source>
        <dbReference type="SAM" id="MobiDB-lite"/>
    </source>
</evidence>
<evidence type="ECO:0000313" key="8">
    <source>
        <dbReference type="EMBL" id="GAB1291071.1"/>
    </source>
</evidence>
<reference evidence="8 9" key="1">
    <citation type="submission" date="2024-08" db="EMBL/GenBank/DDBJ databases">
        <title>The draft genome of Apodemus speciosus.</title>
        <authorList>
            <person name="Nabeshima K."/>
            <person name="Suzuki S."/>
            <person name="Onuma M."/>
        </authorList>
    </citation>
    <scope>NUCLEOTIDE SEQUENCE [LARGE SCALE GENOMIC DNA]</scope>
    <source>
        <strain evidence="8">IB14-021</strain>
    </source>
</reference>
<keyword evidence="3" id="KW-0963">Cytoplasm</keyword>
<organism evidence="8 9">
    <name type="scientific">Apodemus speciosus</name>
    <name type="common">Large Japanese field mouse</name>
    <dbReference type="NCBI Taxonomy" id="105296"/>
    <lineage>
        <taxon>Eukaryota</taxon>
        <taxon>Metazoa</taxon>
        <taxon>Chordata</taxon>
        <taxon>Craniata</taxon>
        <taxon>Vertebrata</taxon>
        <taxon>Euteleostomi</taxon>
        <taxon>Mammalia</taxon>
        <taxon>Eutheria</taxon>
        <taxon>Euarchontoglires</taxon>
        <taxon>Glires</taxon>
        <taxon>Rodentia</taxon>
        <taxon>Myomorpha</taxon>
        <taxon>Muroidea</taxon>
        <taxon>Muridae</taxon>
        <taxon>Murinae</taxon>
        <taxon>Apodemus</taxon>
    </lineage>
</organism>
<dbReference type="InterPro" id="IPR011993">
    <property type="entry name" value="PH-like_dom_sf"/>
</dbReference>
<dbReference type="Pfam" id="PF16453">
    <property type="entry name" value="IQ_SEC7_PH"/>
    <property type="match status" value="1"/>
</dbReference>
<evidence type="ECO:0000313" key="9">
    <source>
        <dbReference type="Proteomes" id="UP001623349"/>
    </source>
</evidence>
<feature type="region of interest" description="Disordered" evidence="6">
    <location>
        <begin position="1041"/>
        <end position="1060"/>
    </location>
</feature>